<dbReference type="InterPro" id="IPR008271">
    <property type="entry name" value="Ser/Thr_kinase_AS"/>
</dbReference>
<dbReference type="GO" id="GO:0004674">
    <property type="term" value="F:protein serine/threonine kinase activity"/>
    <property type="evidence" value="ECO:0007669"/>
    <property type="project" value="TreeGrafter"/>
</dbReference>
<feature type="domain" description="Protein kinase" evidence="1">
    <location>
        <begin position="339"/>
        <end position="610"/>
    </location>
</feature>
<comment type="caution">
    <text evidence="2">The sequence shown here is derived from an EMBL/GenBank/DDBJ whole genome shotgun (WGS) entry which is preliminary data.</text>
</comment>
<reference evidence="2 3" key="1">
    <citation type="journal article" date="2020" name="ISME J.">
        <title>Uncovering the hidden diversity of litter-decomposition mechanisms in mushroom-forming fungi.</title>
        <authorList>
            <person name="Floudas D."/>
            <person name="Bentzer J."/>
            <person name="Ahren D."/>
            <person name="Johansson T."/>
            <person name="Persson P."/>
            <person name="Tunlid A."/>
        </authorList>
    </citation>
    <scope>NUCLEOTIDE SEQUENCE [LARGE SCALE GENOMIC DNA]</scope>
    <source>
        <strain evidence="2 3">CBS 146.42</strain>
    </source>
</reference>
<dbReference type="InterPro" id="IPR051681">
    <property type="entry name" value="Ser/Thr_Kinases-Pseudokinases"/>
</dbReference>
<keyword evidence="3" id="KW-1185">Reference proteome</keyword>
<evidence type="ECO:0000259" key="1">
    <source>
        <dbReference type="PROSITE" id="PS50011"/>
    </source>
</evidence>
<dbReference type="OrthoDB" id="122279at2759"/>
<dbReference type="PROSITE" id="PS00108">
    <property type="entry name" value="PROTEIN_KINASE_ST"/>
    <property type="match status" value="1"/>
</dbReference>
<protein>
    <recommendedName>
        <fullName evidence="1">Protein kinase domain-containing protein</fullName>
    </recommendedName>
</protein>
<gene>
    <name evidence="2" type="ORF">D9756_010258</name>
</gene>
<accession>A0A8H5CUV7</accession>
<dbReference type="EMBL" id="JAACJO010000023">
    <property type="protein sequence ID" value="KAF5347784.1"/>
    <property type="molecule type" value="Genomic_DNA"/>
</dbReference>
<dbReference type="Proteomes" id="UP000559027">
    <property type="component" value="Unassembled WGS sequence"/>
</dbReference>
<dbReference type="AlphaFoldDB" id="A0A8H5CUV7"/>
<proteinExistence type="predicted"/>
<evidence type="ECO:0000313" key="2">
    <source>
        <dbReference type="EMBL" id="KAF5347784.1"/>
    </source>
</evidence>
<dbReference type="GO" id="GO:0005524">
    <property type="term" value="F:ATP binding"/>
    <property type="evidence" value="ECO:0007669"/>
    <property type="project" value="InterPro"/>
</dbReference>
<organism evidence="2 3">
    <name type="scientific">Leucocoprinus leucothites</name>
    <dbReference type="NCBI Taxonomy" id="201217"/>
    <lineage>
        <taxon>Eukaryota</taxon>
        <taxon>Fungi</taxon>
        <taxon>Dikarya</taxon>
        <taxon>Basidiomycota</taxon>
        <taxon>Agaricomycotina</taxon>
        <taxon>Agaricomycetes</taxon>
        <taxon>Agaricomycetidae</taxon>
        <taxon>Agaricales</taxon>
        <taxon>Agaricineae</taxon>
        <taxon>Agaricaceae</taxon>
        <taxon>Leucocoprinus</taxon>
    </lineage>
</organism>
<name>A0A8H5CUV7_9AGAR</name>
<evidence type="ECO:0000313" key="3">
    <source>
        <dbReference type="Proteomes" id="UP000559027"/>
    </source>
</evidence>
<dbReference type="PROSITE" id="PS50011">
    <property type="entry name" value="PROTEIN_KINASE_DOM"/>
    <property type="match status" value="1"/>
</dbReference>
<sequence length="647" mass="72742">MPMTLHRTIAVSDFLSSIRVSPIHDILSLFFFLLAVVHGTCLLSCGFKNPTWLCLIDISYIMFWDAVGLSDICEEVSTGQTLRNTHTEMTFGGEQELEGVQVVMNTRKATANCDNGMLRVLNVIFIQQGKLAHIAEFQAPALSIIASQWPIPVWTLVNLYHLVFLSSIIGEARLGSFLDPEFLEQFNQSPSKRSPRLGTRLTQLLYVTLAKRRLSSSSMVRSSSQVVEEYNEVDIAFTLALLRRIKSSAVVRMLTCILPTPNPRLCQLSLKEILDNKDRCRLLLKSKKEKAQLVLDVMQKILDRRDTPEDLKSRIWYEMIRLPTLSGIFPRSWRLQSIVKGEQQFTSGGHADIFKGSCGNFRLCLKVPRLSVKADNESLLREITREASLWGPLEHPNILPLYGIYPLGDQHGHIALVSPWVENGTLSNYLERCPSVSRISLISDILEGLQYLHGKGIVHQDLKAANILISPGGHALLADFGVASVVNANVARWTSVPTMTRTGGTIRWMAPELFENENDEGRHTFASDIYSLGCVMYEVFTGHDPFYEIPEIATVLKAKVDEQQIPIRPEAFNEIEQSNEIWEIMQSCWNPIPGGRLSLKQIYNALHGLSLLPMIPSDHQLHPTPQTRAQKARLTMMDVVVLDGYSV</sequence>
<dbReference type="InterPro" id="IPR011009">
    <property type="entry name" value="Kinase-like_dom_sf"/>
</dbReference>
<dbReference type="Pfam" id="PF00069">
    <property type="entry name" value="Pkinase"/>
    <property type="match status" value="1"/>
</dbReference>
<dbReference type="SMART" id="SM00220">
    <property type="entry name" value="S_TKc"/>
    <property type="match status" value="1"/>
</dbReference>
<dbReference type="PANTHER" id="PTHR44329">
    <property type="entry name" value="SERINE/THREONINE-PROTEIN KINASE TNNI3K-RELATED"/>
    <property type="match status" value="1"/>
</dbReference>
<dbReference type="InterPro" id="IPR000719">
    <property type="entry name" value="Prot_kinase_dom"/>
</dbReference>
<dbReference type="SUPFAM" id="SSF56112">
    <property type="entry name" value="Protein kinase-like (PK-like)"/>
    <property type="match status" value="1"/>
</dbReference>
<dbReference type="Gene3D" id="1.10.510.10">
    <property type="entry name" value="Transferase(Phosphotransferase) domain 1"/>
    <property type="match status" value="1"/>
</dbReference>